<dbReference type="EMBL" id="FZOH01000011">
    <property type="protein sequence ID" value="SNS94684.1"/>
    <property type="molecule type" value="Genomic_DNA"/>
</dbReference>
<feature type="signal peptide" evidence="2">
    <location>
        <begin position="1"/>
        <end position="24"/>
    </location>
</feature>
<evidence type="ECO:0000313" key="5">
    <source>
        <dbReference type="Proteomes" id="UP000198386"/>
    </source>
</evidence>
<dbReference type="Gene3D" id="3.10.310.50">
    <property type="match status" value="1"/>
</dbReference>
<feature type="region of interest" description="Disordered" evidence="1">
    <location>
        <begin position="188"/>
        <end position="217"/>
    </location>
</feature>
<dbReference type="Pfam" id="PF04536">
    <property type="entry name" value="TPM_phosphatase"/>
    <property type="match status" value="1"/>
</dbReference>
<feature type="domain" description="TPM" evidence="3">
    <location>
        <begin position="34"/>
        <end position="150"/>
    </location>
</feature>
<evidence type="ECO:0000256" key="2">
    <source>
        <dbReference type="SAM" id="SignalP"/>
    </source>
</evidence>
<evidence type="ECO:0000259" key="3">
    <source>
        <dbReference type="Pfam" id="PF04536"/>
    </source>
</evidence>
<gene>
    <name evidence="4" type="ORF">SAMN04488107_4401</name>
</gene>
<sequence>MRRMVGVLGVAAVLVLAGGGPALAEQPFEVPGEVTDLVGALDGGVSRVQQAVDRRQAEDGTQAFVVYVSSFDGLDSGEWAARTAQFSGLGGTDVLLAVAVDDRQYGYWVDDSFPQSNTEIDDFLARDVEPELAAADWSAAGVAFAEGIGASSGAGGSGDTGGDGSGATTLAVVGGIAVLGGGAYLVTRSRRRRREAQPPPTTRLERPDPHAGVPTPELQGRASAALLDLDEAVKTSQLDLDFARLQYGEAAVAGFSEALAQSRQELTRAFTLRQQLDDEVPEDEPTQRAMLAEILSLTSAADARLDEQAEAFDQLRDLERTAPQVLEGLAARITALHGRLPQDEERMARLRRRYAESALAPVADNVEQARARLTAAEHEAAEAREALQAGRSGEAVGDLRAAEDAVAQVGTLLDAVGRLERDLEDAAARLPAARAEVEEDLAEARAVVASGDAGGLRPQVARAEAGLTAADEAARPGGGGLPDPLAALRRLEEAGLALEQGLAAARDAQTRARRAAAALDQTLLRARSTVAAAADFVATRRGAVGPEARTRLAEAQRHLDAAVGSGRTDPEGALREAQLADQLARQALDQAQSDVAAWSSGYGGGFGGGHGPGYGGGYGPGYAPGYGRRGGVDLGSLVLGGILAGGMRGGGFGGGFGGGLGGGRPRGGSFGGSGGRSGGGGFGGGGGRSGGGRF</sequence>
<keyword evidence="5" id="KW-1185">Reference proteome</keyword>
<evidence type="ECO:0000256" key="1">
    <source>
        <dbReference type="SAM" id="MobiDB-lite"/>
    </source>
</evidence>
<feature type="chain" id="PRO_5012263689" evidence="2">
    <location>
        <begin position="25"/>
        <end position="694"/>
    </location>
</feature>
<name>A0A239IQH7_9ACTN</name>
<accession>A0A239IQH7</accession>
<dbReference type="Proteomes" id="UP000198386">
    <property type="component" value="Unassembled WGS sequence"/>
</dbReference>
<feature type="region of interest" description="Disordered" evidence="1">
    <location>
        <begin position="663"/>
        <end position="694"/>
    </location>
</feature>
<dbReference type="InterPro" id="IPR007621">
    <property type="entry name" value="TPM_dom"/>
</dbReference>
<dbReference type="AlphaFoldDB" id="A0A239IQH7"/>
<evidence type="ECO:0000313" key="4">
    <source>
        <dbReference type="EMBL" id="SNS94684.1"/>
    </source>
</evidence>
<organism evidence="4 5">
    <name type="scientific">Geodermatophilus saharensis</name>
    <dbReference type="NCBI Taxonomy" id="1137994"/>
    <lineage>
        <taxon>Bacteria</taxon>
        <taxon>Bacillati</taxon>
        <taxon>Actinomycetota</taxon>
        <taxon>Actinomycetes</taxon>
        <taxon>Geodermatophilales</taxon>
        <taxon>Geodermatophilaceae</taxon>
        <taxon>Geodermatophilus</taxon>
    </lineage>
</organism>
<proteinExistence type="predicted"/>
<keyword evidence="2" id="KW-0732">Signal</keyword>
<protein>
    <submittedName>
        <fullName evidence="4">TLP18.3, Psb32 and MOLO-1 founding proteins of phosphatase</fullName>
    </submittedName>
</protein>
<reference evidence="5" key="1">
    <citation type="submission" date="2017-06" db="EMBL/GenBank/DDBJ databases">
        <authorList>
            <person name="Varghese N."/>
            <person name="Submissions S."/>
        </authorList>
    </citation>
    <scope>NUCLEOTIDE SEQUENCE [LARGE SCALE GENOMIC DNA]</scope>
    <source>
        <strain evidence="5">DSM 45423</strain>
    </source>
</reference>